<dbReference type="EMBL" id="CP034160">
    <property type="protein sequence ID" value="AZI55713.1"/>
    <property type="molecule type" value="Genomic_DNA"/>
</dbReference>
<organism evidence="1 3">
    <name type="scientific">Epilithonimonas vandammei</name>
    <dbReference type="NCBI Taxonomy" id="2487072"/>
    <lineage>
        <taxon>Bacteria</taxon>
        <taxon>Pseudomonadati</taxon>
        <taxon>Bacteroidota</taxon>
        <taxon>Flavobacteriia</taxon>
        <taxon>Flavobacteriales</taxon>
        <taxon>Weeksellaceae</taxon>
        <taxon>Chryseobacterium group</taxon>
        <taxon>Epilithonimonas</taxon>
    </lineage>
</organism>
<gene>
    <name evidence="1" type="ORF">EIB75_00740</name>
    <name evidence="2" type="ORF">EIB75_10810</name>
</gene>
<dbReference type="RefSeq" id="WP_124985363.1">
    <property type="nucleotide sequence ID" value="NZ_CP034160.1"/>
</dbReference>
<dbReference type="Proteomes" id="UP000272316">
    <property type="component" value="Chromosome"/>
</dbReference>
<reference evidence="1" key="2">
    <citation type="submission" date="2018-11" db="EMBL/GenBank/DDBJ databases">
        <title>Proposal to divide the Flavobacteriaceae and reorganize its genera based on Amino Acid Identity values calculated from whole genome sequences.</title>
        <authorList>
            <person name="Nicholson A.C."/>
            <person name="Gulvik C.A."/>
            <person name="Whitney A.M."/>
            <person name="Humrighouse B.W."/>
            <person name="Bell M."/>
            <person name="Holmes B."/>
            <person name="Steigerwalt A."/>
            <person name="Villarma A."/>
            <person name="Sheth M."/>
            <person name="Batra D."/>
            <person name="Pryor J."/>
            <person name="Bernardet J.-F."/>
            <person name="Hugo C."/>
            <person name="Kampfer P."/>
            <person name="Newman J."/>
            <person name="Mcquiston J.R."/>
        </authorList>
    </citation>
    <scope>NUCLEOTIDE SEQUENCE [LARGE SCALE GENOMIC DNA]</scope>
    <source>
        <strain evidence="1">H6466</strain>
    </source>
</reference>
<accession>A0A3G8Z9H2</accession>
<dbReference type="KEGG" id="eva:EIB75_00740"/>
<evidence type="ECO:0008006" key="4">
    <source>
        <dbReference type="Google" id="ProtNLM"/>
    </source>
</evidence>
<protein>
    <recommendedName>
        <fullName evidence="4">Integrase catalytic domain-containing protein</fullName>
    </recommendedName>
</protein>
<dbReference type="InterPro" id="IPR036397">
    <property type="entry name" value="RNaseH_sf"/>
</dbReference>
<evidence type="ECO:0000313" key="2">
    <source>
        <dbReference type="EMBL" id="AZI55713.1"/>
    </source>
</evidence>
<name>A0A3G8Z9H2_9FLAO</name>
<dbReference type="GO" id="GO:0003676">
    <property type="term" value="F:nucleic acid binding"/>
    <property type="evidence" value="ECO:0007669"/>
    <property type="project" value="InterPro"/>
</dbReference>
<dbReference type="AlphaFoldDB" id="A0A3G8Z9H2"/>
<sequence length="661" mass="76448">MTYYNDILCCTADEIIRISTNSTYENMVKRGKINRIRRACKGTPALIEFGSLPLQYREELIKLNGGSPEKTVKHQQFVDEIQLDMDAVSFYQNFKANGSPIKKDRQRQLANEASILNAIAMKLKAHLKRQGSGSSQSEFWRNAAKVLPGIKTEWPHKLPISEKFLKKKFFAYTDENGGYRSLINGNYGNQNTRKVNENLESLLRFIFTMSWKPNCEDVWLDYTKFINGTKILVNEKWGDIYNPADYEPISVSTVRNYMRKWSNAVGTEKKRSNSRIGYNAKHRSYADLVVDHSGAIISMDDRDMPFTLKGTKKRVVGYFSSDACSGAIIGWAFARPKMREDDPHGKGINLIFDCFRNTFEQLDYYGVKMPAEVEVENHLMSTLKETTLKQGNLFQFVRFAEAENPQEKSIEGFFRVLRYKYDRKIKGFRARPHARSEANQARPGEENTEYSFEQICEIVIDNILEYNNDLHPNQKKFPGKTRIEVFLDNQHPALLPINWRDVSRWVGHPVKTSVNRGEVIANNQKFLLPTPELMDKTGIGSECMAYFFKHESGAKNTIYLYKNDEFVCELSNKPQFHKARIEQTTEDFKAMGKMQSFTRKIDDRAKEIIKGLEKVSFIKTAVVENAVQQSRDVEFFENTEPVFDYTTIKRENNENSLFNEL</sequence>
<reference evidence="3" key="1">
    <citation type="submission" date="2018-11" db="EMBL/GenBank/DDBJ databases">
        <title>Proposal to divide the Flavobacteriaceae and reorganize its genera based on Amino Acid Identity values calculated from whole genome sequences.</title>
        <authorList>
            <person name="Nicholson A.C."/>
            <person name="Gulvik C.A."/>
            <person name="Whitney A.M."/>
            <person name="Sheth M."/>
            <person name="Batra D."/>
            <person name="Pryor J."/>
            <person name="Bernardet J.-F."/>
            <person name="Hugo C."/>
            <person name="Kampfer P."/>
            <person name="Newman J.D."/>
            <person name="McQuiston J.R."/>
        </authorList>
    </citation>
    <scope>NUCLEOTIDE SEQUENCE [LARGE SCALE GENOMIC DNA]</scope>
    <source>
        <strain evidence="3">H6466</strain>
    </source>
</reference>
<dbReference type="EMBL" id="CP034160">
    <property type="protein sequence ID" value="AZI53868.1"/>
    <property type="molecule type" value="Genomic_DNA"/>
</dbReference>
<dbReference type="Gene3D" id="3.30.420.10">
    <property type="entry name" value="Ribonuclease H-like superfamily/Ribonuclease H"/>
    <property type="match status" value="1"/>
</dbReference>
<evidence type="ECO:0000313" key="1">
    <source>
        <dbReference type="EMBL" id="AZI53868.1"/>
    </source>
</evidence>
<evidence type="ECO:0000313" key="3">
    <source>
        <dbReference type="Proteomes" id="UP000272316"/>
    </source>
</evidence>
<proteinExistence type="predicted"/>
<dbReference type="KEGG" id="eva:EIB75_10810"/>